<sequence>MIKSKMPRKVIGIEKIIIPIPNLSSNSPIDENMIETFNMKTTMAFRRKIKTLSPKNTINRNVFSKNSPNKNRIRSRNIIAPDPIINNRNITFFPDKMPNIFKNKRTIERQIK</sequence>
<comment type="caution">
    <text evidence="2">The sequence shown here is derived from an EMBL/GenBank/DDBJ whole genome shotgun (WGS) entry which is preliminary data.</text>
</comment>
<organism evidence="2 3">
    <name type="scientific">Dendrobium nobile</name>
    <name type="common">Orchid</name>
    <dbReference type="NCBI Taxonomy" id="94219"/>
    <lineage>
        <taxon>Eukaryota</taxon>
        <taxon>Viridiplantae</taxon>
        <taxon>Streptophyta</taxon>
        <taxon>Embryophyta</taxon>
        <taxon>Tracheophyta</taxon>
        <taxon>Spermatophyta</taxon>
        <taxon>Magnoliopsida</taxon>
        <taxon>Liliopsida</taxon>
        <taxon>Asparagales</taxon>
        <taxon>Orchidaceae</taxon>
        <taxon>Epidendroideae</taxon>
        <taxon>Malaxideae</taxon>
        <taxon>Dendrobiinae</taxon>
        <taxon>Dendrobium</taxon>
    </lineage>
</organism>
<protein>
    <submittedName>
        <fullName evidence="2">Uncharacterized protein</fullName>
    </submittedName>
</protein>
<dbReference type="Proteomes" id="UP000829196">
    <property type="component" value="Unassembled WGS sequence"/>
</dbReference>
<feature type="compositionally biased region" description="Polar residues" evidence="1">
    <location>
        <begin position="56"/>
        <end position="70"/>
    </location>
</feature>
<accession>A0A8T3ADT7</accession>
<dbReference type="AlphaFoldDB" id="A0A8T3ADT7"/>
<reference evidence="2" key="1">
    <citation type="journal article" date="2022" name="Front. Genet.">
        <title>Chromosome-Scale Assembly of the Dendrobium nobile Genome Provides Insights Into the Molecular Mechanism of the Biosynthesis of the Medicinal Active Ingredient of Dendrobium.</title>
        <authorList>
            <person name="Xu Q."/>
            <person name="Niu S.-C."/>
            <person name="Li K.-L."/>
            <person name="Zheng P.-J."/>
            <person name="Zhang X.-J."/>
            <person name="Jia Y."/>
            <person name="Liu Y."/>
            <person name="Niu Y.-X."/>
            <person name="Yu L.-H."/>
            <person name="Chen D.-F."/>
            <person name="Zhang G.-Q."/>
        </authorList>
    </citation>
    <scope>NUCLEOTIDE SEQUENCE</scope>
    <source>
        <tissue evidence="2">Leaf</tissue>
    </source>
</reference>
<evidence type="ECO:0000313" key="3">
    <source>
        <dbReference type="Proteomes" id="UP000829196"/>
    </source>
</evidence>
<evidence type="ECO:0000256" key="1">
    <source>
        <dbReference type="SAM" id="MobiDB-lite"/>
    </source>
</evidence>
<keyword evidence="3" id="KW-1185">Reference proteome</keyword>
<proteinExistence type="predicted"/>
<evidence type="ECO:0000313" key="2">
    <source>
        <dbReference type="EMBL" id="KAI0494213.1"/>
    </source>
</evidence>
<name>A0A8T3ADT7_DENNO</name>
<dbReference type="EMBL" id="JAGYWB010000017">
    <property type="protein sequence ID" value="KAI0494213.1"/>
    <property type="molecule type" value="Genomic_DNA"/>
</dbReference>
<gene>
    <name evidence="2" type="ORF">KFK09_024344</name>
</gene>
<feature type="region of interest" description="Disordered" evidence="1">
    <location>
        <begin position="56"/>
        <end position="75"/>
    </location>
</feature>